<dbReference type="InterPro" id="IPR001647">
    <property type="entry name" value="HTH_TetR"/>
</dbReference>
<gene>
    <name evidence="4" type="ORF">F0L74_25105</name>
</gene>
<feature type="DNA-binding region" description="H-T-H motif" evidence="2">
    <location>
        <begin position="28"/>
        <end position="47"/>
    </location>
</feature>
<dbReference type="SUPFAM" id="SSF48498">
    <property type="entry name" value="Tetracyclin repressor-like, C-terminal domain"/>
    <property type="match status" value="1"/>
</dbReference>
<sequence>MSQERNTEEQIIAAAKKIFIQKGLAGARMQDIADEAGINKAMLHYYYRSKEKLFDIVFDEALGKLIQRLGQMIRTNMPLEDKIRGIVRSYIEGLVENPHIPLFVLNELQQQPELLITKFKSRPDFPDLHQFLVEIAKASEAGIIKKISPVQLLLNILGMCVFPFVAKPLLQGIVGVDEVQFRLIIEERKQFVGDFIMAALTP</sequence>
<keyword evidence="5" id="KW-1185">Reference proteome</keyword>
<dbReference type="PROSITE" id="PS50977">
    <property type="entry name" value="HTH_TETR_2"/>
    <property type="match status" value="1"/>
</dbReference>
<dbReference type="RefSeq" id="WP_149840661.1">
    <property type="nucleotide sequence ID" value="NZ_VUOC01000004.1"/>
</dbReference>
<dbReference type="Proteomes" id="UP000324611">
    <property type="component" value="Unassembled WGS sequence"/>
</dbReference>
<feature type="domain" description="HTH tetR-type" evidence="3">
    <location>
        <begin position="5"/>
        <end position="65"/>
    </location>
</feature>
<dbReference type="GO" id="GO:0003677">
    <property type="term" value="F:DNA binding"/>
    <property type="evidence" value="ECO:0007669"/>
    <property type="project" value="UniProtKB-UniRule"/>
</dbReference>
<dbReference type="Gene3D" id="1.10.357.10">
    <property type="entry name" value="Tetracycline Repressor, domain 2"/>
    <property type="match status" value="1"/>
</dbReference>
<comment type="caution">
    <text evidence="4">The sequence shown here is derived from an EMBL/GenBank/DDBJ whole genome shotgun (WGS) entry which is preliminary data.</text>
</comment>
<organism evidence="4 5">
    <name type="scientific">Chitinophaga agrisoli</name>
    <dbReference type="NCBI Taxonomy" id="2607653"/>
    <lineage>
        <taxon>Bacteria</taxon>
        <taxon>Pseudomonadati</taxon>
        <taxon>Bacteroidota</taxon>
        <taxon>Chitinophagia</taxon>
        <taxon>Chitinophagales</taxon>
        <taxon>Chitinophagaceae</taxon>
        <taxon>Chitinophaga</taxon>
    </lineage>
</organism>
<dbReference type="InterPro" id="IPR050109">
    <property type="entry name" value="HTH-type_TetR-like_transc_reg"/>
</dbReference>
<dbReference type="PANTHER" id="PTHR30328">
    <property type="entry name" value="TRANSCRIPTIONAL REPRESSOR"/>
    <property type="match status" value="1"/>
</dbReference>
<dbReference type="EMBL" id="VUOC01000004">
    <property type="protein sequence ID" value="KAA2239483.1"/>
    <property type="molecule type" value="Genomic_DNA"/>
</dbReference>
<dbReference type="InterPro" id="IPR036271">
    <property type="entry name" value="Tet_transcr_reg_TetR-rel_C_sf"/>
</dbReference>
<accession>A0A5B2VIR8</accession>
<evidence type="ECO:0000313" key="5">
    <source>
        <dbReference type="Proteomes" id="UP000324611"/>
    </source>
</evidence>
<evidence type="ECO:0000313" key="4">
    <source>
        <dbReference type="EMBL" id="KAA2239483.1"/>
    </source>
</evidence>
<dbReference type="Pfam" id="PF00440">
    <property type="entry name" value="TetR_N"/>
    <property type="match status" value="1"/>
</dbReference>
<dbReference type="SUPFAM" id="SSF46689">
    <property type="entry name" value="Homeodomain-like"/>
    <property type="match status" value="1"/>
</dbReference>
<dbReference type="AlphaFoldDB" id="A0A5B2VIR8"/>
<dbReference type="PANTHER" id="PTHR30328:SF54">
    <property type="entry name" value="HTH-TYPE TRANSCRIPTIONAL REPRESSOR SCO4008"/>
    <property type="match status" value="1"/>
</dbReference>
<evidence type="ECO:0000259" key="3">
    <source>
        <dbReference type="PROSITE" id="PS50977"/>
    </source>
</evidence>
<reference evidence="4 5" key="1">
    <citation type="submission" date="2019-09" db="EMBL/GenBank/DDBJ databases">
        <title>Chitinophaga ginsengihumi sp. nov., isolated from soil of ginseng rhizosphere.</title>
        <authorList>
            <person name="Lee J."/>
        </authorList>
    </citation>
    <scope>NUCLEOTIDE SEQUENCE [LARGE SCALE GENOMIC DNA]</scope>
    <source>
        <strain evidence="4 5">BN140078</strain>
    </source>
</reference>
<protein>
    <submittedName>
        <fullName evidence="4">TetR/AcrR family transcriptional regulator</fullName>
    </submittedName>
</protein>
<dbReference type="InterPro" id="IPR009057">
    <property type="entry name" value="Homeodomain-like_sf"/>
</dbReference>
<evidence type="ECO:0000256" key="1">
    <source>
        <dbReference type="ARBA" id="ARBA00023125"/>
    </source>
</evidence>
<reference evidence="4 5" key="2">
    <citation type="submission" date="2019-09" db="EMBL/GenBank/DDBJ databases">
        <authorList>
            <person name="Jin C."/>
        </authorList>
    </citation>
    <scope>NUCLEOTIDE SEQUENCE [LARGE SCALE GENOMIC DNA]</scope>
    <source>
        <strain evidence="4 5">BN140078</strain>
    </source>
</reference>
<evidence type="ECO:0000256" key="2">
    <source>
        <dbReference type="PROSITE-ProRule" id="PRU00335"/>
    </source>
</evidence>
<keyword evidence="1 2" id="KW-0238">DNA-binding</keyword>
<proteinExistence type="predicted"/>
<dbReference type="PRINTS" id="PR00455">
    <property type="entry name" value="HTHTETR"/>
</dbReference>
<name>A0A5B2VIR8_9BACT</name>